<evidence type="ECO:0000313" key="1">
    <source>
        <dbReference type="EMBL" id="KAF6274655.1"/>
    </source>
</evidence>
<name>A0A7J7RFA8_RHIFE</name>
<comment type="caution">
    <text evidence="1">The sequence shown here is derived from an EMBL/GenBank/DDBJ whole genome shotgun (WGS) entry which is preliminary data.</text>
</comment>
<accession>A0A7J7RFA8</accession>
<gene>
    <name evidence="1" type="ORF">mRhiFer1_009490</name>
</gene>
<proteinExistence type="predicted"/>
<dbReference type="AlphaFoldDB" id="A0A7J7RFA8"/>
<dbReference type="EMBL" id="JACAGC010000027">
    <property type="protein sequence ID" value="KAF6274655.1"/>
    <property type="molecule type" value="Genomic_DNA"/>
</dbReference>
<organism evidence="1 2">
    <name type="scientific">Rhinolophus ferrumequinum</name>
    <name type="common">Greater horseshoe bat</name>
    <dbReference type="NCBI Taxonomy" id="59479"/>
    <lineage>
        <taxon>Eukaryota</taxon>
        <taxon>Metazoa</taxon>
        <taxon>Chordata</taxon>
        <taxon>Craniata</taxon>
        <taxon>Vertebrata</taxon>
        <taxon>Euteleostomi</taxon>
        <taxon>Mammalia</taxon>
        <taxon>Eutheria</taxon>
        <taxon>Laurasiatheria</taxon>
        <taxon>Chiroptera</taxon>
        <taxon>Yinpterochiroptera</taxon>
        <taxon>Rhinolophoidea</taxon>
        <taxon>Rhinolophidae</taxon>
        <taxon>Rhinolophinae</taxon>
        <taxon>Rhinolophus</taxon>
    </lineage>
</organism>
<sequence>MPKRKSVVTVRSYVPCVTLTIVSQRVLKALRGQNGMKGEKTDVCFLLVWGFSLLCKSKTLHHPGHFSPQPVTAHGVRAITSAEPARPAPPRCLWNGGHVTGQRSGQSPNPKHLREERKACVFCPFTATSKLRRERKAAPFPGRGESCVRRDCCNDSYHVRLFRELFSYSTLTSH</sequence>
<evidence type="ECO:0000313" key="2">
    <source>
        <dbReference type="Proteomes" id="UP000585614"/>
    </source>
</evidence>
<dbReference type="Proteomes" id="UP000585614">
    <property type="component" value="Unassembled WGS sequence"/>
</dbReference>
<reference evidence="1 2" key="1">
    <citation type="journal article" date="2020" name="Nature">
        <title>Six reference-quality genomes reveal evolution of bat adaptations.</title>
        <authorList>
            <person name="Jebb D."/>
            <person name="Huang Z."/>
            <person name="Pippel M."/>
            <person name="Hughes G.M."/>
            <person name="Lavrichenko K."/>
            <person name="Devanna P."/>
            <person name="Winkler S."/>
            <person name="Jermiin L.S."/>
            <person name="Skirmuntt E.C."/>
            <person name="Katzourakis A."/>
            <person name="Burkitt-Gray L."/>
            <person name="Ray D.A."/>
            <person name="Sullivan K.A.M."/>
            <person name="Roscito J.G."/>
            <person name="Kirilenko B.M."/>
            <person name="Davalos L.M."/>
            <person name="Corthals A.P."/>
            <person name="Power M.L."/>
            <person name="Jones G."/>
            <person name="Ransome R.D."/>
            <person name="Dechmann D.K.N."/>
            <person name="Locatelli A.G."/>
            <person name="Puechmaille S.J."/>
            <person name="Fedrigo O."/>
            <person name="Jarvis E.D."/>
            <person name="Hiller M."/>
            <person name="Vernes S.C."/>
            <person name="Myers E.W."/>
            <person name="Teeling E.C."/>
        </authorList>
    </citation>
    <scope>NUCLEOTIDE SEQUENCE [LARGE SCALE GENOMIC DNA]</scope>
    <source>
        <strain evidence="1">MRhiFer1</strain>
        <tissue evidence="1">Lung</tissue>
    </source>
</reference>
<protein>
    <submittedName>
        <fullName evidence="1">Uncharacterized protein</fullName>
    </submittedName>
</protein>